<dbReference type="InterPro" id="IPR022682">
    <property type="entry name" value="Calpain_domain_III"/>
</dbReference>
<keyword evidence="2" id="KW-0645">Protease</keyword>
<evidence type="ECO:0000256" key="7">
    <source>
        <dbReference type="ARBA" id="ARBA00022837"/>
    </source>
</evidence>
<gene>
    <name evidence="12" type="primary">106056968</name>
</gene>
<feature type="compositionally biased region" description="Low complexity" evidence="10">
    <location>
        <begin position="156"/>
        <end position="168"/>
    </location>
</feature>
<feature type="compositionally biased region" description="Polar residues" evidence="10">
    <location>
        <begin position="118"/>
        <end position="139"/>
    </location>
</feature>
<dbReference type="PROSITE" id="PS50203">
    <property type="entry name" value="CALPAIN_CAT"/>
    <property type="match status" value="1"/>
</dbReference>
<accession>A0A2C9JJ02</accession>
<dbReference type="PRINTS" id="PR00704">
    <property type="entry name" value="CALPAIN"/>
</dbReference>
<feature type="compositionally biased region" description="Polar residues" evidence="10">
    <location>
        <begin position="18"/>
        <end position="39"/>
    </location>
</feature>
<protein>
    <recommendedName>
        <fullName evidence="11">Calpain catalytic domain-containing protein</fullName>
    </recommendedName>
</protein>
<feature type="active site" evidence="8">
    <location>
        <position position="453"/>
    </location>
</feature>
<evidence type="ECO:0000256" key="2">
    <source>
        <dbReference type="ARBA" id="ARBA00022670"/>
    </source>
</evidence>
<feature type="active site" evidence="8">
    <location>
        <position position="429"/>
    </location>
</feature>
<organism evidence="12 13">
    <name type="scientific">Biomphalaria glabrata</name>
    <name type="common">Bloodfluke planorb</name>
    <name type="synonym">Freshwater snail</name>
    <dbReference type="NCBI Taxonomy" id="6526"/>
    <lineage>
        <taxon>Eukaryota</taxon>
        <taxon>Metazoa</taxon>
        <taxon>Spiralia</taxon>
        <taxon>Lophotrochozoa</taxon>
        <taxon>Mollusca</taxon>
        <taxon>Gastropoda</taxon>
        <taxon>Heterobranchia</taxon>
        <taxon>Euthyneura</taxon>
        <taxon>Panpulmonata</taxon>
        <taxon>Hygrophila</taxon>
        <taxon>Lymnaeoidea</taxon>
        <taxon>Planorbidae</taxon>
        <taxon>Biomphalaria</taxon>
    </lineage>
</organism>
<evidence type="ECO:0000256" key="9">
    <source>
        <dbReference type="PROSITE-ProRule" id="PRU00239"/>
    </source>
</evidence>
<dbReference type="FunFam" id="2.60.120.380:FF:000001">
    <property type="entry name" value="Calpain-1 catalytic subunit"/>
    <property type="match status" value="1"/>
</dbReference>
<evidence type="ECO:0000256" key="1">
    <source>
        <dbReference type="ARBA" id="ARBA00007623"/>
    </source>
</evidence>
<keyword evidence="7" id="KW-0106">Calcium</keyword>
<dbReference type="InterPro" id="IPR001300">
    <property type="entry name" value="Peptidase_C2_calpain_cat"/>
</dbReference>
<evidence type="ECO:0000313" key="13">
    <source>
        <dbReference type="Proteomes" id="UP000076420"/>
    </source>
</evidence>
<dbReference type="InterPro" id="IPR011992">
    <property type="entry name" value="EF-hand-dom_pair"/>
</dbReference>
<dbReference type="GO" id="GO:0005737">
    <property type="term" value="C:cytoplasm"/>
    <property type="evidence" value="ECO:0007669"/>
    <property type="project" value="TreeGrafter"/>
</dbReference>
<comment type="similarity">
    <text evidence="1">Belongs to the peptidase C2 family.</text>
</comment>
<dbReference type="InterPro" id="IPR036213">
    <property type="entry name" value="Calpain_III_sf"/>
</dbReference>
<dbReference type="GO" id="GO:0006508">
    <property type="term" value="P:proteolysis"/>
    <property type="evidence" value="ECO:0007669"/>
    <property type="project" value="UniProtKB-KW"/>
</dbReference>
<dbReference type="GO" id="GO:0004198">
    <property type="term" value="F:calcium-dependent cysteine-type endopeptidase activity"/>
    <property type="evidence" value="ECO:0007669"/>
    <property type="project" value="InterPro"/>
</dbReference>
<evidence type="ECO:0000256" key="4">
    <source>
        <dbReference type="ARBA" id="ARBA00022737"/>
    </source>
</evidence>
<keyword evidence="4" id="KW-0677">Repeat</keyword>
<keyword evidence="5" id="KW-0378">Hydrolase</keyword>
<keyword evidence="6" id="KW-0788">Thiol protease</keyword>
<feature type="compositionally biased region" description="Polar residues" evidence="10">
    <location>
        <begin position="178"/>
        <end position="188"/>
    </location>
</feature>
<dbReference type="VEuPathDB" id="VectorBase:BGLAX_026451"/>
<dbReference type="InterPro" id="IPR038765">
    <property type="entry name" value="Papain-like_cys_pep_sf"/>
</dbReference>
<dbReference type="Proteomes" id="UP000076420">
    <property type="component" value="Unassembled WGS sequence"/>
</dbReference>
<dbReference type="SUPFAM" id="SSF47473">
    <property type="entry name" value="EF-hand"/>
    <property type="match status" value="1"/>
</dbReference>
<dbReference type="AlphaFoldDB" id="A0A2C9JJ02"/>
<evidence type="ECO:0000256" key="8">
    <source>
        <dbReference type="PIRSR" id="PIRSR622684-1"/>
    </source>
</evidence>
<dbReference type="Gene3D" id="3.90.70.10">
    <property type="entry name" value="Cysteine proteinases"/>
    <property type="match status" value="1"/>
</dbReference>
<dbReference type="Gene3D" id="1.10.238.10">
    <property type="entry name" value="EF-hand"/>
    <property type="match status" value="1"/>
</dbReference>
<feature type="compositionally biased region" description="Low complexity" evidence="10">
    <location>
        <begin position="78"/>
        <end position="95"/>
    </location>
</feature>
<reference evidence="12" key="1">
    <citation type="submission" date="2020-05" db="UniProtKB">
        <authorList>
            <consortium name="EnsemblMetazoa"/>
        </authorList>
    </citation>
    <scope>IDENTIFICATION</scope>
    <source>
        <strain evidence="12">BB02</strain>
    </source>
</reference>
<dbReference type="SUPFAM" id="SSF54001">
    <property type="entry name" value="Cysteine proteinases"/>
    <property type="match status" value="1"/>
</dbReference>
<dbReference type="FunFam" id="3.90.70.10:FF:000114">
    <property type="entry name" value="Calpain a"/>
    <property type="match status" value="1"/>
</dbReference>
<dbReference type="InterPro" id="IPR022683">
    <property type="entry name" value="Calpain_III"/>
</dbReference>
<dbReference type="CDD" id="cd00044">
    <property type="entry name" value="CysPc"/>
    <property type="match status" value="1"/>
</dbReference>
<dbReference type="InterPro" id="IPR033883">
    <property type="entry name" value="C2_III"/>
</dbReference>
<feature type="compositionally biased region" description="Basic and acidic residues" evidence="10">
    <location>
        <begin position="140"/>
        <end position="155"/>
    </location>
</feature>
<sequence length="860" mass="98054">MAQSYAASRQKVSGGRLGSQSNLVDSGSQQNLTGTLNRTQVERRPAQFISARSRLESDSTLDGRSSPRLKRIAKSQDRLNSSSSNLSSSGSRSNLVQAKSIPNLQHRADDSREEISPLPQQVNSPNYSNILNYSNTSANYDKDNFGIKGAPRDRNSQNSTSSHSSYSSQGVAVANPIPRSTPSTYTSSKAVDNRLHEFEKVRMDYLRRGKLYEDTIFLPSNASIYFSREPPVPLEWVRAKDVARTNRQAPRFMLDVNRFDVTFDRLGDFWLVAAISCLTDPDHRNLFECVVPANQNFQENWYAGVFRFNFWHFGSWKQVLVDDLLPISRGQLVFVHSTQLNEFWGALLEKAYAKLYGSYESLKGGQLMDALTDLTGGLTEHYDVKGALPNLPTNIVNILYKSLDRLSIIACSIEGKTETLLPSGLMTAHTYCVTDLRRILSGQQPVTLIRLRNPIGEEGNWKGKWSERSQEWQQISPENRAQLGLILRDDEEFWMEFEDFLANFDTLDICHLTPDAPVDVQKRWHTVEFHGKWIEHFSAGGRPVLEKTHWTNPQILLKLNEGDEDEERVCSVIIQLMQKDRRKIKQKGEILRYIGFFVYQYEKGYPVPLKKEFFDHHQEIANSGAFMNSRQITKRLTLPPGDYIVVPCTWEANETADYFLRIFFEKPNIAEYCDEKPEKADDQILQASPENKIVEENFKNFFFKVSGENMEVDCFNLQEAMNDSLKRDPLLPEISLDACKNLIRMMDEDGSARLGYVEFQSVWNLIRNCKKTYQILDNGNAGLLQAMNLREAIGQLGIKVSNKTLASLAFQFGDKSGQISLDSFIILMSQLVKTFKNYQDYQKDGAGTLTIEQWLIKCLS</sequence>
<dbReference type="InterPro" id="IPR022684">
    <property type="entry name" value="Calpain_cysteine_protease"/>
</dbReference>
<evidence type="ECO:0000256" key="3">
    <source>
        <dbReference type="ARBA" id="ARBA00022723"/>
    </source>
</evidence>
<comment type="caution">
    <text evidence="9">Lacks conserved residue(s) required for the propagation of feature annotation.</text>
</comment>
<name>A0A2C9JJ02_BIOGL</name>
<dbReference type="GO" id="GO:0046872">
    <property type="term" value="F:metal ion binding"/>
    <property type="evidence" value="ECO:0007669"/>
    <property type="project" value="UniProtKB-KW"/>
</dbReference>
<feature type="domain" description="Calpain catalytic" evidence="11">
    <location>
        <begin position="211"/>
        <end position="513"/>
    </location>
</feature>
<dbReference type="SUPFAM" id="SSF49758">
    <property type="entry name" value="Calpain large subunit, middle domain (domain III)"/>
    <property type="match status" value="1"/>
</dbReference>
<feature type="compositionally biased region" description="Polar residues" evidence="10">
    <location>
        <begin position="1"/>
        <end position="11"/>
    </location>
</feature>
<dbReference type="SMART" id="SM00230">
    <property type="entry name" value="CysPc"/>
    <property type="match status" value="1"/>
</dbReference>
<dbReference type="RefSeq" id="XP_013069397.2">
    <property type="nucleotide sequence ID" value="XM_013213943.2"/>
</dbReference>
<dbReference type="PANTHER" id="PTHR10183">
    <property type="entry name" value="CALPAIN"/>
    <property type="match status" value="1"/>
</dbReference>
<evidence type="ECO:0000256" key="10">
    <source>
        <dbReference type="SAM" id="MobiDB-lite"/>
    </source>
</evidence>
<feature type="region of interest" description="Disordered" evidence="10">
    <location>
        <begin position="1"/>
        <end position="188"/>
    </location>
</feature>
<dbReference type="Gene3D" id="2.60.120.380">
    <property type="match status" value="1"/>
</dbReference>
<keyword evidence="3" id="KW-0479">Metal-binding</keyword>
<dbReference type="SMART" id="SM00720">
    <property type="entry name" value="calpain_III"/>
    <property type="match status" value="1"/>
</dbReference>
<dbReference type="KEGG" id="bgt:106056968"/>
<dbReference type="Pfam" id="PF00648">
    <property type="entry name" value="Peptidase_C2"/>
    <property type="match status" value="1"/>
</dbReference>
<evidence type="ECO:0000313" key="12">
    <source>
        <dbReference type="EnsemblMetazoa" id="BGLB003252-PB"/>
    </source>
</evidence>
<dbReference type="EnsemblMetazoa" id="BGLB003252-RB">
    <property type="protein sequence ID" value="BGLB003252-PB"/>
    <property type="gene ID" value="BGLB003252"/>
</dbReference>
<evidence type="ECO:0000259" key="11">
    <source>
        <dbReference type="PROSITE" id="PS50203"/>
    </source>
</evidence>
<evidence type="ECO:0000256" key="6">
    <source>
        <dbReference type="ARBA" id="ARBA00022807"/>
    </source>
</evidence>
<dbReference type="PANTHER" id="PTHR10183:SF427">
    <property type="entry name" value="CALPAIN-9-LIKE ISOFORM X1"/>
    <property type="match status" value="1"/>
</dbReference>
<feature type="compositionally biased region" description="Basic and acidic residues" evidence="10">
    <location>
        <begin position="106"/>
        <end position="115"/>
    </location>
</feature>
<dbReference type="Pfam" id="PF01067">
    <property type="entry name" value="Calpain_III"/>
    <property type="match status" value="1"/>
</dbReference>
<dbReference type="VEuPathDB" id="VectorBase:BGLB003252"/>
<dbReference type="CDD" id="cd00214">
    <property type="entry name" value="Calpain_III"/>
    <property type="match status" value="1"/>
</dbReference>
<dbReference type="OrthoDB" id="424753at2759"/>
<proteinExistence type="inferred from homology"/>
<dbReference type="STRING" id="6526.A0A2C9JJ02"/>
<evidence type="ECO:0000256" key="5">
    <source>
        <dbReference type="ARBA" id="ARBA00022801"/>
    </source>
</evidence>